<evidence type="ECO:0000256" key="2">
    <source>
        <dbReference type="ARBA" id="ARBA00022517"/>
    </source>
</evidence>
<gene>
    <name evidence="5" type="primary">darP</name>
    <name evidence="7" type="ORF">H5985_06635</name>
</gene>
<dbReference type="PANTHER" id="PTHR38101">
    <property type="entry name" value="UPF0307 PROTEIN YJGA"/>
    <property type="match status" value="1"/>
</dbReference>
<evidence type="ECO:0000256" key="1">
    <source>
        <dbReference type="ARBA" id="ARBA00022490"/>
    </source>
</evidence>
<comment type="similarity">
    <text evidence="5">Belongs to the DarP family.</text>
</comment>
<reference evidence="7 8" key="1">
    <citation type="journal article" date="2021" name="Sci. Rep.">
        <title>The distribution of antibiotic resistance genes in chicken gut microbiota commensals.</title>
        <authorList>
            <person name="Juricova H."/>
            <person name="Matiasovicova J."/>
            <person name="Kubasova T."/>
            <person name="Cejkova D."/>
            <person name="Rychlik I."/>
        </authorList>
    </citation>
    <scope>NUCLEOTIDE SEQUENCE [LARGE SCALE GENOMIC DNA]</scope>
    <source>
        <strain evidence="7 8">An562</strain>
    </source>
</reference>
<name>A0ABS2GTZ9_9BURK</name>
<protein>
    <recommendedName>
        <fullName evidence="5">Dual-action ribosomal maturation protein DarP</fullName>
    </recommendedName>
    <alternativeName>
        <fullName evidence="5">Large ribosomal subunit assembly factor DarP</fullName>
    </alternativeName>
</protein>
<evidence type="ECO:0000256" key="4">
    <source>
        <dbReference type="ARBA" id="ARBA00022884"/>
    </source>
</evidence>
<keyword evidence="4 5" id="KW-0694">RNA-binding</keyword>
<comment type="subcellular location">
    <subcellularLocation>
        <location evidence="5">Cytoplasm</location>
    </subcellularLocation>
    <text evidence="5">Associates with late stage pre-50S ribosomal subunits.</text>
</comment>
<dbReference type="CDD" id="cd16331">
    <property type="entry name" value="YjgA-like"/>
    <property type="match status" value="1"/>
</dbReference>
<dbReference type="PANTHER" id="PTHR38101:SF1">
    <property type="entry name" value="UPF0307 PROTEIN YJGA"/>
    <property type="match status" value="1"/>
</dbReference>
<organism evidence="7 8">
    <name type="scientific">Parasutterella secunda</name>
    <dbReference type="NCBI Taxonomy" id="626947"/>
    <lineage>
        <taxon>Bacteria</taxon>
        <taxon>Pseudomonadati</taxon>
        <taxon>Pseudomonadota</taxon>
        <taxon>Betaproteobacteria</taxon>
        <taxon>Burkholderiales</taxon>
        <taxon>Sutterellaceae</taxon>
        <taxon>Parasutterella</taxon>
    </lineage>
</organism>
<sequence>MAQYQDNLEDDFEDDGYDRPSKSQIKRELQALQDLGKEMTKLGAETLNKIPLPADVREAIDEYAKMKSFGAQRRQLQLIGKRMNGLDPQKVRAAIDIATGESRAAVAAHHRAERLRDKLIAEDAALTDFIKDFPGVDVQSLRQLIRSARKEAQMGKPPKSARELYRLIHPMVSPEVTLEKDLDEDNE</sequence>
<dbReference type="RefSeq" id="WP_205050525.1">
    <property type="nucleotide sequence ID" value="NZ_JACJKX010000011.1"/>
</dbReference>
<comment type="caution">
    <text evidence="7">The sequence shown here is derived from an EMBL/GenBank/DDBJ whole genome shotgun (WGS) entry which is preliminary data.</text>
</comment>
<dbReference type="PIRSF" id="PIRSF016183">
    <property type="entry name" value="UCP016183"/>
    <property type="match status" value="1"/>
</dbReference>
<proteinExistence type="inferred from homology"/>
<keyword evidence="2 5" id="KW-0690">Ribosome biogenesis</keyword>
<evidence type="ECO:0000256" key="6">
    <source>
        <dbReference type="SAM" id="MobiDB-lite"/>
    </source>
</evidence>
<dbReference type="NCBIfam" id="NF003593">
    <property type="entry name" value="PRK05255.1-1"/>
    <property type="match status" value="1"/>
</dbReference>
<dbReference type="InterPro" id="IPR006839">
    <property type="entry name" value="DarP"/>
</dbReference>
<evidence type="ECO:0000256" key="3">
    <source>
        <dbReference type="ARBA" id="ARBA00022730"/>
    </source>
</evidence>
<dbReference type="Proteomes" id="UP000777002">
    <property type="component" value="Unassembled WGS sequence"/>
</dbReference>
<dbReference type="Gene3D" id="1.10.60.30">
    <property type="entry name" value="PSPTO4464-like domains"/>
    <property type="match status" value="2"/>
</dbReference>
<feature type="compositionally biased region" description="Acidic residues" evidence="6">
    <location>
        <begin position="7"/>
        <end position="16"/>
    </location>
</feature>
<evidence type="ECO:0000313" key="8">
    <source>
        <dbReference type="Proteomes" id="UP000777002"/>
    </source>
</evidence>
<evidence type="ECO:0000256" key="5">
    <source>
        <dbReference type="HAMAP-Rule" id="MF_00765"/>
    </source>
</evidence>
<keyword evidence="3 5" id="KW-0699">rRNA-binding</keyword>
<accession>A0ABS2GTZ9</accession>
<dbReference type="InterPro" id="IPR023153">
    <property type="entry name" value="DarP_sf"/>
</dbReference>
<comment type="function">
    <text evidence="5">Member of a network of 50S ribosomal subunit biogenesis factors which assembles along the 30S-50S interface, preventing incorrect 23S rRNA structures from forming. Promotes peptidyl transferase center (PTC) maturation.</text>
</comment>
<evidence type="ECO:0000313" key="7">
    <source>
        <dbReference type="EMBL" id="MBM6928939.1"/>
    </source>
</evidence>
<dbReference type="HAMAP" id="MF_00765">
    <property type="entry name" value="DarP"/>
    <property type="match status" value="1"/>
</dbReference>
<feature type="region of interest" description="Disordered" evidence="6">
    <location>
        <begin position="1"/>
        <end position="25"/>
    </location>
</feature>
<keyword evidence="1 5" id="KW-0963">Cytoplasm</keyword>
<dbReference type="EMBL" id="JACJKX010000011">
    <property type="protein sequence ID" value="MBM6928939.1"/>
    <property type="molecule type" value="Genomic_DNA"/>
</dbReference>
<dbReference type="Pfam" id="PF04751">
    <property type="entry name" value="DarP"/>
    <property type="match status" value="1"/>
</dbReference>
<keyword evidence="8" id="KW-1185">Reference proteome</keyword>
<dbReference type="SUPFAM" id="SSF158710">
    <property type="entry name" value="PSPTO4464-like"/>
    <property type="match status" value="1"/>
</dbReference>